<organism evidence="9 10">
    <name type="scientific">Lacticaseibacillus baoqingensis</name>
    <dbReference type="NCBI Taxonomy" id="2486013"/>
    <lineage>
        <taxon>Bacteria</taxon>
        <taxon>Bacillati</taxon>
        <taxon>Bacillota</taxon>
        <taxon>Bacilli</taxon>
        <taxon>Lactobacillales</taxon>
        <taxon>Lactobacillaceae</taxon>
        <taxon>Lacticaseibacillus</taxon>
    </lineage>
</organism>
<name>A0ABW4EAP3_9LACO</name>
<evidence type="ECO:0000256" key="3">
    <source>
        <dbReference type="ARBA" id="ARBA00022679"/>
    </source>
</evidence>
<feature type="transmembrane region" description="Helical" evidence="6">
    <location>
        <begin position="17"/>
        <end position="36"/>
    </location>
</feature>
<dbReference type="EC" id="2.7.13.3" evidence="2"/>
<dbReference type="Proteomes" id="UP001597252">
    <property type="component" value="Unassembled WGS sequence"/>
</dbReference>
<evidence type="ECO:0000259" key="7">
    <source>
        <dbReference type="Pfam" id="PF02518"/>
    </source>
</evidence>
<evidence type="ECO:0000313" key="9">
    <source>
        <dbReference type="EMBL" id="MFD1485756.1"/>
    </source>
</evidence>
<feature type="transmembrane region" description="Helical" evidence="6">
    <location>
        <begin position="84"/>
        <end position="105"/>
    </location>
</feature>
<keyword evidence="6" id="KW-1133">Transmembrane helix</keyword>
<feature type="domain" description="Signal transduction histidine kinase subgroup 3 dimerisation and phosphoacceptor" evidence="8">
    <location>
        <begin position="159"/>
        <end position="224"/>
    </location>
</feature>
<keyword evidence="5" id="KW-0902">Two-component regulatory system</keyword>
<dbReference type="CDD" id="cd16917">
    <property type="entry name" value="HATPase_UhpB-NarQ-NarX-like"/>
    <property type="match status" value="1"/>
</dbReference>
<dbReference type="PANTHER" id="PTHR24421:SF63">
    <property type="entry name" value="SENSOR HISTIDINE KINASE DESK"/>
    <property type="match status" value="1"/>
</dbReference>
<protein>
    <recommendedName>
        <fullName evidence="2">histidine kinase</fullName>
        <ecNumber evidence="2">2.7.13.3</ecNumber>
    </recommendedName>
</protein>
<proteinExistence type="predicted"/>
<gene>
    <name evidence="9" type="ORF">ACFQ5J_10985</name>
</gene>
<keyword evidence="10" id="KW-1185">Reference proteome</keyword>
<evidence type="ECO:0000256" key="5">
    <source>
        <dbReference type="ARBA" id="ARBA00023012"/>
    </source>
</evidence>
<reference evidence="10" key="1">
    <citation type="journal article" date="2019" name="Int. J. Syst. Evol. Microbiol.">
        <title>The Global Catalogue of Microorganisms (GCM) 10K type strain sequencing project: providing services to taxonomists for standard genome sequencing and annotation.</title>
        <authorList>
            <consortium name="The Broad Institute Genomics Platform"/>
            <consortium name="The Broad Institute Genome Sequencing Center for Infectious Disease"/>
            <person name="Wu L."/>
            <person name="Ma J."/>
        </authorList>
    </citation>
    <scope>NUCLEOTIDE SEQUENCE [LARGE SCALE GENOMIC DNA]</scope>
    <source>
        <strain evidence="10">CCM 8903</strain>
    </source>
</reference>
<dbReference type="EMBL" id="JBHTON010000036">
    <property type="protein sequence ID" value="MFD1485756.1"/>
    <property type="molecule type" value="Genomic_DNA"/>
</dbReference>
<comment type="caution">
    <text evidence="9">The sequence shown here is derived from an EMBL/GenBank/DDBJ whole genome shotgun (WGS) entry which is preliminary data.</text>
</comment>
<dbReference type="SUPFAM" id="SSF55874">
    <property type="entry name" value="ATPase domain of HSP90 chaperone/DNA topoisomerase II/histidine kinase"/>
    <property type="match status" value="1"/>
</dbReference>
<dbReference type="InterPro" id="IPR011712">
    <property type="entry name" value="Sig_transdc_His_kin_sub3_dim/P"/>
</dbReference>
<keyword evidence="6" id="KW-0472">Membrane</keyword>
<dbReference type="InterPro" id="IPR003594">
    <property type="entry name" value="HATPase_dom"/>
</dbReference>
<evidence type="ECO:0000256" key="6">
    <source>
        <dbReference type="SAM" id="Phobius"/>
    </source>
</evidence>
<evidence type="ECO:0000313" key="10">
    <source>
        <dbReference type="Proteomes" id="UP001597252"/>
    </source>
</evidence>
<dbReference type="RefSeq" id="WP_225419535.1">
    <property type="nucleotide sequence ID" value="NZ_JBHTON010000036.1"/>
</dbReference>
<comment type="catalytic activity">
    <reaction evidence="1">
        <text>ATP + protein L-histidine = ADP + protein N-phospho-L-histidine.</text>
        <dbReference type="EC" id="2.7.13.3"/>
    </reaction>
</comment>
<feature type="domain" description="Histidine kinase/HSP90-like ATPase" evidence="7">
    <location>
        <begin position="263"/>
        <end position="347"/>
    </location>
</feature>
<evidence type="ECO:0000256" key="1">
    <source>
        <dbReference type="ARBA" id="ARBA00000085"/>
    </source>
</evidence>
<dbReference type="InterPro" id="IPR050482">
    <property type="entry name" value="Sensor_HK_TwoCompSys"/>
</dbReference>
<dbReference type="Pfam" id="PF02518">
    <property type="entry name" value="HATPase_c"/>
    <property type="match status" value="1"/>
</dbReference>
<feature type="transmembrane region" description="Helical" evidence="6">
    <location>
        <begin position="117"/>
        <end position="135"/>
    </location>
</feature>
<dbReference type="GO" id="GO:0016301">
    <property type="term" value="F:kinase activity"/>
    <property type="evidence" value="ECO:0007669"/>
    <property type="project" value="UniProtKB-KW"/>
</dbReference>
<accession>A0ABW4EAP3</accession>
<dbReference type="PANTHER" id="PTHR24421">
    <property type="entry name" value="NITRATE/NITRITE SENSOR PROTEIN NARX-RELATED"/>
    <property type="match status" value="1"/>
</dbReference>
<sequence>MPFNLLGYLPPKAMQDWLWLALGAVFVAVYIAVVELPRYRVLFIPVELAICAVFSLLAMNNYMIIFPAWQVPFILAQTPRGRRAFRWFLVVYELIVLASFVWYAVTTPGGIDWSSGELVGAIFPLISPLMAYFFAREIFANRAIRQTNRRLEAVVQRDERERIARDLHDNLGQSFSMITIKAELAKKLLTKAPERVEAELEDIQQTSRKNLQLVREIVNNLHQQSISELMVTQSKALNAANVALMTFGETDAQQWPTKIQATISAVLQEALTNVVRHSHAGKVTVGFNHQKREYEVTVQDDGDGVLFERPGSNGVSGMNTRIVAAGGRFCIRANRIGTLVVCHLPEEEKK</sequence>
<keyword evidence="4 9" id="KW-0418">Kinase</keyword>
<evidence type="ECO:0000256" key="2">
    <source>
        <dbReference type="ARBA" id="ARBA00012438"/>
    </source>
</evidence>
<evidence type="ECO:0000256" key="4">
    <source>
        <dbReference type="ARBA" id="ARBA00022777"/>
    </source>
</evidence>
<dbReference type="Gene3D" id="1.20.5.1930">
    <property type="match status" value="1"/>
</dbReference>
<dbReference type="InterPro" id="IPR036890">
    <property type="entry name" value="HATPase_C_sf"/>
</dbReference>
<keyword evidence="6" id="KW-0812">Transmembrane</keyword>
<dbReference type="Pfam" id="PF07730">
    <property type="entry name" value="HisKA_3"/>
    <property type="match status" value="1"/>
</dbReference>
<feature type="transmembrane region" description="Helical" evidence="6">
    <location>
        <begin position="42"/>
        <end position="63"/>
    </location>
</feature>
<dbReference type="Gene3D" id="3.30.565.10">
    <property type="entry name" value="Histidine kinase-like ATPase, C-terminal domain"/>
    <property type="match status" value="1"/>
</dbReference>
<evidence type="ECO:0000259" key="8">
    <source>
        <dbReference type="Pfam" id="PF07730"/>
    </source>
</evidence>
<keyword evidence="3" id="KW-0808">Transferase</keyword>